<gene>
    <name evidence="8" type="ORF">OEV98_09255</name>
</gene>
<sequence length="548" mass="62364">MNKIKCECGHVNPHGTVLCEACGKVLVEEEKKKKLLDMRYEGTARRSQTYNRSLVDKIWNFFSSVKVGVWLIVVTLIASALGTIFPQEMNLSISVSAEEYYQDRYGIFGQIYYLLGFHDLYRSWWYILLVASIGVSLVICSLDRAVPLYKALKKQRVTRHNSFLERQRFFTRAAMENANQDIELVTARLKKKHYKILEENGNVMAEKGRFSRWGPYVNHIGLILFLFGIMLRFVPGFYVNEQMWLKEGETKVIPGTDKQYYLANHAFVLELYDEEDGEVYKNAIEEKGGIVKNYQSSVTLYKAVGESLPGEKPELQEVKNYDIRVNQPLKMDHYAVYQSSYRLNEISAMTFALTNKETGEQFGNITIDLANPKGNYDLGNGYSVQVLSYFPDFEILDGEPHTKTPNPNNPAFAFKMITPDKPEGETSFAAIQQTIEPLGENTYKMAFQSVETVNYSGLTVRKDLTLGIISVGGIIFLLGVAQGSFWQHRRIWINQSKGQVAIAAHTNKNWFTLMKEIQAVLAGTNLPIPFDQQLDKEEAKQQGVNTVG</sequence>
<dbReference type="PANTHER" id="PTHR31566:SF0">
    <property type="entry name" value="CYTOCHROME C BIOGENESIS PROTEIN CCS1, CHLOROPLASTIC"/>
    <property type="match status" value="1"/>
</dbReference>
<organism evidence="8 9">
    <name type="scientific">Perspicuibacillus lycopersici</name>
    <dbReference type="NCBI Taxonomy" id="1325689"/>
    <lineage>
        <taxon>Bacteria</taxon>
        <taxon>Bacillati</taxon>
        <taxon>Bacillota</taxon>
        <taxon>Bacilli</taxon>
        <taxon>Bacillales</taxon>
        <taxon>Bacillaceae</taxon>
        <taxon>Perspicuibacillus</taxon>
    </lineage>
</organism>
<feature type="transmembrane region" description="Helical" evidence="6">
    <location>
        <begin position="464"/>
        <end position="486"/>
    </location>
</feature>
<evidence type="ECO:0000313" key="9">
    <source>
        <dbReference type="Proteomes" id="UP001209318"/>
    </source>
</evidence>
<keyword evidence="4 6" id="KW-1133">Transmembrane helix</keyword>
<dbReference type="GO" id="GO:0016020">
    <property type="term" value="C:membrane"/>
    <property type="evidence" value="ECO:0007669"/>
    <property type="project" value="UniProtKB-SubCell"/>
</dbReference>
<proteinExistence type="predicted"/>
<name>A0AAE3ISD1_9BACI</name>
<dbReference type="Proteomes" id="UP001209318">
    <property type="component" value="Unassembled WGS sequence"/>
</dbReference>
<dbReference type="AlphaFoldDB" id="A0AAE3ISD1"/>
<feature type="transmembrane region" description="Helical" evidence="6">
    <location>
        <begin position="124"/>
        <end position="146"/>
    </location>
</feature>
<dbReference type="InterPro" id="IPR007816">
    <property type="entry name" value="ResB-like_domain"/>
</dbReference>
<protein>
    <submittedName>
        <fullName evidence="8">Cytochrome c biogenesis protein ResB</fullName>
    </submittedName>
</protein>
<comment type="subcellular location">
    <subcellularLocation>
        <location evidence="1">Membrane</location>
        <topology evidence="1">Multi-pass membrane protein</topology>
    </subcellularLocation>
</comment>
<evidence type="ECO:0000256" key="4">
    <source>
        <dbReference type="ARBA" id="ARBA00022989"/>
    </source>
</evidence>
<accession>A0AAE3ISD1</accession>
<feature type="domain" description="ResB-like" evidence="7">
    <location>
        <begin position="65"/>
        <end position="517"/>
    </location>
</feature>
<keyword evidence="2 6" id="KW-0812">Transmembrane</keyword>
<keyword evidence="9" id="KW-1185">Reference proteome</keyword>
<reference evidence="8" key="1">
    <citation type="submission" date="2022-10" db="EMBL/GenBank/DDBJ databases">
        <title>Description of Fervidibacillus gen. nov. in the family Fervidibacillaceae fam. nov. with two species, Fervidibacillus albus sp. nov., and Fervidibacillus halotolerans sp. nov., isolated from tidal flat sediments.</title>
        <authorList>
            <person name="Kwon K.K."/>
            <person name="Yang S.-H."/>
        </authorList>
    </citation>
    <scope>NUCLEOTIDE SEQUENCE</scope>
    <source>
        <strain evidence="8">JCM 19140</strain>
    </source>
</reference>
<evidence type="ECO:0000256" key="2">
    <source>
        <dbReference type="ARBA" id="ARBA00022692"/>
    </source>
</evidence>
<dbReference type="EMBL" id="JAOUSF010000003">
    <property type="protein sequence ID" value="MCU9613748.1"/>
    <property type="molecule type" value="Genomic_DNA"/>
</dbReference>
<dbReference type="Pfam" id="PF05140">
    <property type="entry name" value="ResB"/>
    <property type="match status" value="1"/>
</dbReference>
<dbReference type="PANTHER" id="PTHR31566">
    <property type="entry name" value="CYTOCHROME C BIOGENESIS PROTEIN CCS1, CHLOROPLASTIC"/>
    <property type="match status" value="1"/>
</dbReference>
<feature type="transmembrane region" description="Helical" evidence="6">
    <location>
        <begin position="216"/>
        <end position="238"/>
    </location>
</feature>
<keyword evidence="3" id="KW-0201">Cytochrome c-type biogenesis</keyword>
<evidence type="ECO:0000313" key="8">
    <source>
        <dbReference type="EMBL" id="MCU9613748.1"/>
    </source>
</evidence>
<evidence type="ECO:0000256" key="1">
    <source>
        <dbReference type="ARBA" id="ARBA00004141"/>
    </source>
</evidence>
<dbReference type="RefSeq" id="WP_263072987.1">
    <property type="nucleotide sequence ID" value="NZ_JAOUSF010000003.1"/>
</dbReference>
<evidence type="ECO:0000259" key="7">
    <source>
        <dbReference type="Pfam" id="PF05140"/>
    </source>
</evidence>
<dbReference type="GO" id="GO:0017004">
    <property type="term" value="P:cytochrome complex assembly"/>
    <property type="evidence" value="ECO:0007669"/>
    <property type="project" value="UniProtKB-KW"/>
</dbReference>
<keyword evidence="5 6" id="KW-0472">Membrane</keyword>
<comment type="caution">
    <text evidence="8">The sequence shown here is derived from an EMBL/GenBank/DDBJ whole genome shotgun (WGS) entry which is preliminary data.</text>
</comment>
<evidence type="ECO:0000256" key="6">
    <source>
        <dbReference type="SAM" id="Phobius"/>
    </source>
</evidence>
<dbReference type="InterPro" id="IPR023494">
    <property type="entry name" value="Cyt_c_bgen_Ccs1/CcsB/ResB"/>
</dbReference>
<feature type="transmembrane region" description="Helical" evidence="6">
    <location>
        <begin position="67"/>
        <end position="85"/>
    </location>
</feature>
<evidence type="ECO:0000256" key="3">
    <source>
        <dbReference type="ARBA" id="ARBA00022748"/>
    </source>
</evidence>
<evidence type="ECO:0000256" key="5">
    <source>
        <dbReference type="ARBA" id="ARBA00023136"/>
    </source>
</evidence>